<dbReference type="CDD" id="cd04647">
    <property type="entry name" value="LbH_MAT_like"/>
    <property type="match status" value="1"/>
</dbReference>
<gene>
    <name evidence="1" type="ordered locus">Glov_1500</name>
</gene>
<dbReference type="GO" id="GO:0016740">
    <property type="term" value="F:transferase activity"/>
    <property type="evidence" value="ECO:0007669"/>
    <property type="project" value="UniProtKB-KW"/>
</dbReference>
<proteinExistence type="predicted"/>
<dbReference type="Proteomes" id="UP000002420">
    <property type="component" value="Chromosome"/>
</dbReference>
<dbReference type="Gene3D" id="2.160.10.10">
    <property type="entry name" value="Hexapeptide repeat proteins"/>
    <property type="match status" value="1"/>
</dbReference>
<dbReference type="InterPro" id="IPR011004">
    <property type="entry name" value="Trimer_LpxA-like_sf"/>
</dbReference>
<dbReference type="KEGG" id="glo:Glov_1500"/>
<dbReference type="STRING" id="398767.Glov_1500"/>
<dbReference type="EMBL" id="CP001089">
    <property type="protein sequence ID" value="ACD95217.1"/>
    <property type="molecule type" value="Genomic_DNA"/>
</dbReference>
<keyword evidence="2" id="KW-1185">Reference proteome</keyword>
<dbReference type="Pfam" id="PF00132">
    <property type="entry name" value="Hexapep"/>
    <property type="match status" value="1"/>
</dbReference>
<dbReference type="HOGENOM" id="CLU_051638_7_0_7"/>
<dbReference type="InterPro" id="IPR051159">
    <property type="entry name" value="Hexapeptide_acetyltransf"/>
</dbReference>
<sequence length="179" mass="19852">MLSKLKQLLLLFRYLRLKLDKRIHLNGFVSMCPNVRILLEKESKLVLGRGCRLKPGTVIYVKKGASLIIGDNTSTGHDTEISVGKYVTIGSDVIMAPYTYITDSNHRFDLQDKTIREQGMDIGTVEIGNDVWIARGSMVLKDARIGNRTVIAAGAIVSKSFPDRVIIGGIPAKILKELR</sequence>
<dbReference type="SUPFAM" id="SSF51161">
    <property type="entry name" value="Trimeric LpxA-like enzymes"/>
    <property type="match status" value="1"/>
</dbReference>
<reference evidence="1 2" key="1">
    <citation type="submission" date="2008-05" db="EMBL/GenBank/DDBJ databases">
        <title>Complete sequence of chromosome of Geobacter lovleyi SZ.</title>
        <authorList>
            <consortium name="US DOE Joint Genome Institute"/>
            <person name="Lucas S."/>
            <person name="Copeland A."/>
            <person name="Lapidus A."/>
            <person name="Glavina del Rio T."/>
            <person name="Dalin E."/>
            <person name="Tice H."/>
            <person name="Bruce D."/>
            <person name="Goodwin L."/>
            <person name="Pitluck S."/>
            <person name="Chertkov O."/>
            <person name="Meincke L."/>
            <person name="Brettin T."/>
            <person name="Detter J.C."/>
            <person name="Han C."/>
            <person name="Tapia R."/>
            <person name="Kuske C.R."/>
            <person name="Schmutz J."/>
            <person name="Larimer F."/>
            <person name="Land M."/>
            <person name="Hauser L."/>
            <person name="Kyrpides N."/>
            <person name="Mikhailova N."/>
            <person name="Sung Y."/>
            <person name="Fletcher K.E."/>
            <person name="Ritalahti K.M."/>
            <person name="Loeffler F.E."/>
            <person name="Richardson P."/>
        </authorList>
    </citation>
    <scope>NUCLEOTIDE SEQUENCE [LARGE SCALE GENOMIC DNA]</scope>
    <source>
        <strain evidence="2">ATCC BAA-1151 / DSM 17278 / SZ</strain>
    </source>
</reference>
<organism evidence="1 2">
    <name type="scientific">Trichlorobacter lovleyi (strain ATCC BAA-1151 / DSM 17278 / SZ)</name>
    <name type="common">Geobacter lovleyi</name>
    <dbReference type="NCBI Taxonomy" id="398767"/>
    <lineage>
        <taxon>Bacteria</taxon>
        <taxon>Pseudomonadati</taxon>
        <taxon>Thermodesulfobacteriota</taxon>
        <taxon>Desulfuromonadia</taxon>
        <taxon>Geobacterales</taxon>
        <taxon>Geobacteraceae</taxon>
        <taxon>Trichlorobacter</taxon>
    </lineage>
</organism>
<protein>
    <submittedName>
        <fullName evidence="1">Acetyltransferase (Isoleucine patch superfamily)-like protein</fullName>
    </submittedName>
</protein>
<accession>B3E8U9</accession>
<keyword evidence="1" id="KW-0808">Transferase</keyword>
<dbReference type="AlphaFoldDB" id="B3E8U9"/>
<dbReference type="eggNOG" id="COG0110">
    <property type="taxonomic scope" value="Bacteria"/>
</dbReference>
<dbReference type="OrthoDB" id="9782091at2"/>
<evidence type="ECO:0000313" key="1">
    <source>
        <dbReference type="EMBL" id="ACD95217.1"/>
    </source>
</evidence>
<dbReference type="InterPro" id="IPR001451">
    <property type="entry name" value="Hexapep"/>
</dbReference>
<dbReference type="PANTHER" id="PTHR23416">
    <property type="entry name" value="SIALIC ACID SYNTHASE-RELATED"/>
    <property type="match status" value="1"/>
</dbReference>
<evidence type="ECO:0000313" key="2">
    <source>
        <dbReference type="Proteomes" id="UP000002420"/>
    </source>
</evidence>
<name>B3E8U9_TRIL1</name>